<keyword evidence="5" id="KW-0067">ATP-binding</keyword>
<name>A0A2U2J5C6_9SPHN</name>
<dbReference type="PANTHER" id="PTHR45629">
    <property type="entry name" value="SNF2/RAD54 FAMILY MEMBER"/>
    <property type="match status" value="1"/>
</dbReference>
<dbReference type="InterPro" id="IPR027417">
    <property type="entry name" value="P-loop_NTPase"/>
</dbReference>
<dbReference type="EMBL" id="QFFF01000001">
    <property type="protein sequence ID" value="PWG03517.1"/>
    <property type="molecule type" value="Genomic_DNA"/>
</dbReference>
<dbReference type="Gene3D" id="3.40.50.10810">
    <property type="entry name" value="Tandem AAA-ATPase domain"/>
    <property type="match status" value="1"/>
</dbReference>
<dbReference type="CDD" id="cd18793">
    <property type="entry name" value="SF2_C_SNF"/>
    <property type="match status" value="1"/>
</dbReference>
<evidence type="ECO:0000259" key="3">
    <source>
        <dbReference type="PROSITE" id="PS51192"/>
    </source>
</evidence>
<dbReference type="GO" id="GO:0005524">
    <property type="term" value="F:ATP binding"/>
    <property type="evidence" value="ECO:0007669"/>
    <property type="project" value="InterPro"/>
</dbReference>
<dbReference type="Pfam" id="PF00271">
    <property type="entry name" value="Helicase_C"/>
    <property type="match status" value="1"/>
</dbReference>
<dbReference type="Proteomes" id="UP000245916">
    <property type="component" value="Unassembled WGS sequence"/>
</dbReference>
<dbReference type="Pfam" id="PF00176">
    <property type="entry name" value="SNF2-rel_dom"/>
    <property type="match status" value="1"/>
</dbReference>
<feature type="region of interest" description="Disordered" evidence="2">
    <location>
        <begin position="420"/>
        <end position="441"/>
    </location>
</feature>
<comment type="caution">
    <text evidence="5">The sequence shown here is derived from an EMBL/GenBank/DDBJ whole genome shotgun (WGS) entry which is preliminary data.</text>
</comment>
<dbReference type="SMART" id="SM00487">
    <property type="entry name" value="DEXDc"/>
    <property type="match status" value="1"/>
</dbReference>
<feature type="domain" description="Helicase C-terminal" evidence="4">
    <location>
        <begin position="799"/>
        <end position="957"/>
    </location>
</feature>
<evidence type="ECO:0000256" key="2">
    <source>
        <dbReference type="SAM" id="MobiDB-lite"/>
    </source>
</evidence>
<dbReference type="PANTHER" id="PTHR45629:SF7">
    <property type="entry name" value="DNA EXCISION REPAIR PROTEIN ERCC-6-RELATED"/>
    <property type="match status" value="1"/>
</dbReference>
<proteinExistence type="predicted"/>
<dbReference type="InterPro" id="IPR049730">
    <property type="entry name" value="SNF2/RAD54-like_C"/>
</dbReference>
<dbReference type="PROSITE" id="PS51192">
    <property type="entry name" value="HELICASE_ATP_BIND_1"/>
    <property type="match status" value="1"/>
</dbReference>
<dbReference type="SMART" id="SM00490">
    <property type="entry name" value="HELICc"/>
    <property type="match status" value="1"/>
</dbReference>
<protein>
    <submittedName>
        <fullName evidence="5">ATP-dependent helicase</fullName>
    </submittedName>
</protein>
<keyword evidence="6" id="KW-1185">Reference proteome</keyword>
<evidence type="ECO:0000259" key="4">
    <source>
        <dbReference type="PROSITE" id="PS51194"/>
    </source>
</evidence>
<dbReference type="RefSeq" id="WP_109271655.1">
    <property type="nucleotide sequence ID" value="NZ_QFFF01000001.1"/>
</dbReference>
<dbReference type="SUPFAM" id="SSF52540">
    <property type="entry name" value="P-loop containing nucleoside triphosphate hydrolases"/>
    <property type="match status" value="2"/>
</dbReference>
<dbReference type="OrthoDB" id="9814088at2"/>
<reference evidence="5 6" key="1">
    <citation type="submission" date="2018-05" db="EMBL/GenBank/DDBJ databases">
        <title>Genome of Sphingosinicella humi QZX222.</title>
        <authorList>
            <person name="Qiao Z."/>
            <person name="Wang G."/>
        </authorList>
    </citation>
    <scope>NUCLEOTIDE SEQUENCE [LARGE SCALE GENOMIC DNA]</scope>
    <source>
        <strain evidence="5 6">QZX222</strain>
    </source>
</reference>
<dbReference type="InterPro" id="IPR050496">
    <property type="entry name" value="SNF2_RAD54_helicase_repair"/>
</dbReference>
<dbReference type="InterPro" id="IPR001650">
    <property type="entry name" value="Helicase_C-like"/>
</dbReference>
<dbReference type="InterPro" id="IPR000330">
    <property type="entry name" value="SNF2_N"/>
</dbReference>
<feature type="domain" description="Helicase ATP-binding" evidence="3">
    <location>
        <begin position="504"/>
        <end position="677"/>
    </location>
</feature>
<evidence type="ECO:0000256" key="1">
    <source>
        <dbReference type="ARBA" id="ARBA00022801"/>
    </source>
</evidence>
<dbReference type="GO" id="GO:0016787">
    <property type="term" value="F:hydrolase activity"/>
    <property type="evidence" value="ECO:0007669"/>
    <property type="project" value="UniProtKB-KW"/>
</dbReference>
<dbReference type="InterPro" id="IPR014001">
    <property type="entry name" value="Helicase_ATP-bd"/>
</dbReference>
<feature type="compositionally biased region" description="Basic and acidic residues" evidence="2">
    <location>
        <begin position="428"/>
        <end position="441"/>
    </location>
</feature>
<organism evidence="5 6">
    <name type="scientific">Allosphingosinicella humi</name>
    <dbReference type="NCBI Taxonomy" id="2068657"/>
    <lineage>
        <taxon>Bacteria</taxon>
        <taxon>Pseudomonadati</taxon>
        <taxon>Pseudomonadota</taxon>
        <taxon>Alphaproteobacteria</taxon>
        <taxon>Sphingomonadales</taxon>
        <taxon>Sphingomonadaceae</taxon>
        <taxon>Allosphingosinicella</taxon>
    </lineage>
</organism>
<dbReference type="InterPro" id="IPR038718">
    <property type="entry name" value="SNF2-like_sf"/>
</dbReference>
<dbReference type="PROSITE" id="PS51194">
    <property type="entry name" value="HELICASE_CTER"/>
    <property type="match status" value="1"/>
</dbReference>
<accession>A0A2U2J5C6</accession>
<gene>
    <name evidence="5" type="ORF">DF286_12020</name>
</gene>
<dbReference type="Gene3D" id="3.40.50.300">
    <property type="entry name" value="P-loop containing nucleotide triphosphate hydrolases"/>
    <property type="match status" value="1"/>
</dbReference>
<keyword evidence="5" id="KW-0347">Helicase</keyword>
<keyword evidence="5" id="KW-0547">Nucleotide-binding</keyword>
<dbReference type="AlphaFoldDB" id="A0A2U2J5C6"/>
<dbReference type="GO" id="GO:0004386">
    <property type="term" value="F:helicase activity"/>
    <property type="evidence" value="ECO:0007669"/>
    <property type="project" value="UniProtKB-KW"/>
</dbReference>
<keyword evidence="1" id="KW-0378">Hydrolase</keyword>
<evidence type="ECO:0000313" key="5">
    <source>
        <dbReference type="EMBL" id="PWG03517.1"/>
    </source>
</evidence>
<sequence>MNHQVQLEWVANDGWVIITGHLNGTPIPVEEWPRICGANMATAVGRLWRLVEDEQALTQHNEVHLPAAEAAALSPGVRTALHLPQAPPATLFIQHKGTIEQDSFRVDYRWDHVSGRQIITPERTGAFLTIGTRRYLLPSDLFGIVDAIDRFNSTDPSDPDTRTQAWLDIQEFMPRENEAGDIDASRYLRDVRVAHAGAFSLLPYEVDGEVRFDPVLFAAGRKAPDDPDALGDEEEEPEPLLQGELQSVFARDRFARFQDARNCYSLPGGVVLLVSPALREALKVTRKAQRAGGEIAKEFVRNPRAYLKEALGDELEEHLIEGLFKETREFSERVQAIGLWEKKVLPWVQVASEAWLPPEAVGLIVDGAPIKLPPERLDGLTRKIEEAIQQGRAEIVFDGIHIPASEQTLAALSEIKRAASPEEVAVDEQDRAHKQEREPGPEPHVLIVRNNFESVVFNSDPRRREPEVPRQLYQSLLRSQPKPHQVDGVQWLQDCWQTGWTGALLADDMGLGKTFQTLAFLAWTKAAMRAGHITPAPVLIVAPTGLLRNWEKEHDIHLEQPGIGKLLRAYGSDLRALRLSSGSELELATPVLDVERIETADWILTTYETLRDYQHSFGRVRFSSIVFDEAQKVKTPGTQVTDAAKAMQAEFILALTGTPIENRLADLWCIMDTLHPGALGGLKDFSQRYEAAPDPEDLKHLKEVLTSPGQGRPSVMLRRMKEEVLGALPPKAERTVERPMPDLQANAYSAVITAARQKQDRGKMLEALQAMRRVSLTPLERSVVATDEDYLASSARLEALVEILDEIHAKGEKALLFVEFRDAQSDLAGVLQRRYALPRAPMIISGNVSGPKRQERVDAFQAQANGFNVMILSPKAGGVGLTLTAANHVVHLTRWWNPAVEDQSTDRCYRIGQDKPVTVYYPMALLPGGEDHSFDRRLHSLLTRKRELSREMLMPPALSEEDARQLFEETIA</sequence>
<evidence type="ECO:0000313" key="6">
    <source>
        <dbReference type="Proteomes" id="UP000245916"/>
    </source>
</evidence>